<dbReference type="HOGENOM" id="CLU_069054_1_4_1"/>
<protein>
    <recommendedName>
        <fullName evidence="7">Iron-sulfur cluster assembly 2 homolog, mitochondrial</fullName>
    </recommendedName>
    <alternativeName>
        <fullName evidence="8">HESB-like domain-containing protein 1</fullName>
    </alternativeName>
</protein>
<dbReference type="GO" id="GO:0005506">
    <property type="term" value="F:iron ion binding"/>
    <property type="evidence" value="ECO:0007669"/>
    <property type="project" value="TreeGrafter"/>
</dbReference>
<evidence type="ECO:0000256" key="6">
    <source>
        <dbReference type="ARBA" id="ARBA00057540"/>
    </source>
</evidence>
<evidence type="ECO:0000256" key="8">
    <source>
        <dbReference type="ARBA" id="ARBA00077082"/>
    </source>
</evidence>
<dbReference type="OMA" id="SFQIHNP"/>
<dbReference type="Ensembl" id="ENSCSAVT00000013412.1">
    <property type="protein sequence ID" value="ENSCSAVP00000013262.1"/>
    <property type="gene ID" value="ENSCSAVG00000007785.1"/>
</dbReference>
<dbReference type="Proteomes" id="UP000007875">
    <property type="component" value="Unassembled WGS sequence"/>
</dbReference>
<evidence type="ECO:0000256" key="1">
    <source>
        <dbReference type="ARBA" id="ARBA00004173"/>
    </source>
</evidence>
<evidence type="ECO:0000256" key="7">
    <source>
        <dbReference type="ARBA" id="ARBA00073313"/>
    </source>
</evidence>
<keyword evidence="5" id="KW-0496">Mitochondrion</keyword>
<dbReference type="GeneTree" id="ENSGT00390000005700"/>
<dbReference type="InParanoid" id="H2Z6Q0"/>
<keyword evidence="12" id="KW-1185">Reference proteome</keyword>
<evidence type="ECO:0000259" key="10">
    <source>
        <dbReference type="Pfam" id="PF01521"/>
    </source>
</evidence>
<dbReference type="eggNOG" id="KOG1119">
    <property type="taxonomic scope" value="Eukaryota"/>
</dbReference>
<dbReference type="PANTHER" id="PTHR43011:SF1">
    <property type="entry name" value="IRON-SULFUR CLUSTER ASSEMBLY 2 HOMOLOG, MITOCHONDRIAL"/>
    <property type="match status" value="1"/>
</dbReference>
<evidence type="ECO:0000256" key="2">
    <source>
        <dbReference type="ARBA" id="ARBA00006718"/>
    </source>
</evidence>
<reference evidence="12" key="1">
    <citation type="submission" date="2003-08" db="EMBL/GenBank/DDBJ databases">
        <authorList>
            <person name="Birren B."/>
            <person name="Nusbaum C."/>
            <person name="Abebe A."/>
            <person name="Abouelleil A."/>
            <person name="Adekoya E."/>
            <person name="Ait-zahra M."/>
            <person name="Allen N."/>
            <person name="Allen T."/>
            <person name="An P."/>
            <person name="Anderson M."/>
            <person name="Anderson S."/>
            <person name="Arachchi H."/>
            <person name="Armbruster J."/>
            <person name="Bachantsang P."/>
            <person name="Baldwin J."/>
            <person name="Barry A."/>
            <person name="Bayul T."/>
            <person name="Blitshsteyn B."/>
            <person name="Bloom T."/>
            <person name="Blye J."/>
            <person name="Boguslavskiy L."/>
            <person name="Borowsky M."/>
            <person name="Boukhgalter B."/>
            <person name="Brunache A."/>
            <person name="Butler J."/>
            <person name="Calixte N."/>
            <person name="Calvo S."/>
            <person name="Camarata J."/>
            <person name="Campo K."/>
            <person name="Chang J."/>
            <person name="Cheshatsang Y."/>
            <person name="Citroen M."/>
            <person name="Collymore A."/>
            <person name="Considine T."/>
            <person name="Cook A."/>
            <person name="Cooke P."/>
            <person name="Corum B."/>
            <person name="Cuomo C."/>
            <person name="David R."/>
            <person name="Dawoe T."/>
            <person name="Degray S."/>
            <person name="Dodge S."/>
            <person name="Dooley K."/>
            <person name="Dorje P."/>
            <person name="Dorjee K."/>
            <person name="Dorris L."/>
            <person name="Duffey N."/>
            <person name="Dupes A."/>
            <person name="Elkins T."/>
            <person name="Engels R."/>
            <person name="Erickson J."/>
            <person name="Farina A."/>
            <person name="Faro S."/>
            <person name="Ferreira P."/>
            <person name="Fischer H."/>
            <person name="Fitzgerald M."/>
            <person name="Foley K."/>
            <person name="Gage D."/>
            <person name="Galagan J."/>
            <person name="Gearin G."/>
            <person name="Gnerre S."/>
            <person name="Gnirke A."/>
            <person name="Goyette A."/>
            <person name="Graham J."/>
            <person name="Grandbois E."/>
            <person name="Gyaltsen K."/>
            <person name="Hafez N."/>
            <person name="Hagopian D."/>
            <person name="Hagos B."/>
            <person name="Hall J."/>
            <person name="Hatcher B."/>
            <person name="Heller A."/>
            <person name="Higgins H."/>
            <person name="Honan T."/>
            <person name="Horn A."/>
            <person name="Houde N."/>
            <person name="Hughes L."/>
            <person name="Hulme W."/>
            <person name="Husby E."/>
            <person name="Iliev I."/>
            <person name="Jaffe D."/>
            <person name="Jones C."/>
            <person name="Kamal M."/>
            <person name="Kamat A."/>
            <person name="Kamvysselis M."/>
            <person name="Karlsson E."/>
            <person name="Kells C."/>
            <person name="Kieu A."/>
            <person name="Kisner P."/>
            <person name="Kodira C."/>
            <person name="Kulbokas E."/>
            <person name="Labutti K."/>
            <person name="Lama D."/>
            <person name="Landers T."/>
            <person name="Leger J."/>
            <person name="Levine S."/>
            <person name="Lewis D."/>
            <person name="Lewis T."/>
            <person name="Lindblad-toh K."/>
            <person name="Liu X."/>
            <person name="Lokyitsang T."/>
            <person name="Lokyitsang Y."/>
            <person name="Lucien O."/>
            <person name="Lui A."/>
            <person name="Ma L.J."/>
            <person name="Mabbitt R."/>
            <person name="Macdonald J."/>
            <person name="Maclean C."/>
            <person name="Major J."/>
            <person name="Manning J."/>
            <person name="Marabella R."/>
            <person name="Maru K."/>
            <person name="Matthews C."/>
            <person name="Mauceli E."/>
            <person name="Mccarthy M."/>
            <person name="Mcdonough S."/>
            <person name="Mcghee T."/>
            <person name="Meldrim J."/>
            <person name="Meneus L."/>
            <person name="Mesirov J."/>
            <person name="Mihalev A."/>
            <person name="Mihova T."/>
            <person name="Mikkelsen T."/>
            <person name="Mlenga V."/>
            <person name="Moru K."/>
            <person name="Mozes J."/>
            <person name="Mulrain L."/>
            <person name="Munson G."/>
            <person name="Naylor J."/>
            <person name="Newes C."/>
            <person name="Nguyen C."/>
            <person name="Nguyen N."/>
            <person name="Nguyen T."/>
            <person name="Nicol R."/>
            <person name="Nielsen C."/>
            <person name="Nizzari M."/>
            <person name="Norbu C."/>
            <person name="Norbu N."/>
            <person name="O'donnell P."/>
            <person name="Okoawo O."/>
            <person name="O'leary S."/>
            <person name="Omotosho B."/>
            <person name="O'neill K."/>
            <person name="Osman S."/>
            <person name="Parker S."/>
            <person name="Perrin D."/>
            <person name="Phunkhang P."/>
            <person name="Piqani B."/>
            <person name="Purcell S."/>
            <person name="Rachupka T."/>
            <person name="Ramasamy U."/>
            <person name="Rameau R."/>
            <person name="Ray V."/>
            <person name="Raymond C."/>
            <person name="Retta R."/>
            <person name="Richardson S."/>
            <person name="Rise C."/>
            <person name="Rodriguez J."/>
            <person name="Rogers J."/>
            <person name="Rogov P."/>
            <person name="Rutman M."/>
            <person name="Schupbach R."/>
            <person name="Seaman C."/>
            <person name="Settipalli S."/>
            <person name="Sharpe T."/>
            <person name="Sheridan J."/>
            <person name="Sherpa N."/>
            <person name="Shi J."/>
            <person name="Smirnov S."/>
            <person name="Smith C."/>
            <person name="Sougnez C."/>
            <person name="Spencer B."/>
            <person name="Stalker J."/>
            <person name="Stange-thomann N."/>
            <person name="Stavropoulos S."/>
            <person name="Stetson K."/>
            <person name="Stone C."/>
            <person name="Stone S."/>
            <person name="Stubbs M."/>
            <person name="Talamas J."/>
            <person name="Tchuinga P."/>
            <person name="Tenzing P."/>
            <person name="Tesfaye S."/>
            <person name="Theodore J."/>
            <person name="Thoulutsang Y."/>
            <person name="Topham K."/>
            <person name="Towey S."/>
            <person name="Tsamla T."/>
            <person name="Tsomo N."/>
            <person name="Vallee D."/>
            <person name="Vassiliev H."/>
            <person name="Venkataraman V."/>
            <person name="Vinson J."/>
            <person name="Vo A."/>
            <person name="Wade C."/>
            <person name="Wang S."/>
            <person name="Wangchuk T."/>
            <person name="Wangdi T."/>
            <person name="Whittaker C."/>
            <person name="Wilkinson J."/>
            <person name="Wu Y."/>
            <person name="Wyman D."/>
            <person name="Yadav S."/>
            <person name="Yang S."/>
            <person name="Yang X."/>
            <person name="Yeager S."/>
            <person name="Yee E."/>
            <person name="Young G."/>
            <person name="Zainoun J."/>
            <person name="Zembeck L."/>
            <person name="Zimmer A."/>
            <person name="Zody M."/>
            <person name="Lander E."/>
        </authorList>
    </citation>
    <scope>NUCLEOTIDE SEQUENCE [LARGE SCALE GENOMIC DNA]</scope>
</reference>
<dbReference type="PANTHER" id="PTHR43011">
    <property type="entry name" value="IRON-SULFUR CLUSTER ASSEMBLY 2 HOMOLOG, MITOCHONDRIAL"/>
    <property type="match status" value="1"/>
</dbReference>
<dbReference type="AlphaFoldDB" id="H2Z6Q0"/>
<dbReference type="GO" id="GO:0016226">
    <property type="term" value="P:iron-sulfur cluster assembly"/>
    <property type="evidence" value="ECO:0007669"/>
    <property type="project" value="InterPro"/>
</dbReference>
<comment type="function">
    <text evidence="6">Involved in the maturation of mitochondrial 4Fe-4S proteins functioning late in the iron-sulfur cluster assembly pathway. May be involved in the binding of an intermediate of Fe/S cluster assembly.</text>
</comment>
<dbReference type="GO" id="GO:0051539">
    <property type="term" value="F:4 iron, 4 sulfur cluster binding"/>
    <property type="evidence" value="ECO:0007669"/>
    <property type="project" value="TreeGrafter"/>
</dbReference>
<evidence type="ECO:0000256" key="9">
    <source>
        <dbReference type="ARBA" id="ARBA00093471"/>
    </source>
</evidence>
<proteinExistence type="inferred from homology"/>
<dbReference type="InterPro" id="IPR000361">
    <property type="entry name" value="ATAP_core_dom"/>
</dbReference>
<dbReference type="STRING" id="51511.ENSCSAVP00000013262"/>
<evidence type="ECO:0000256" key="4">
    <source>
        <dbReference type="ARBA" id="ARBA00023004"/>
    </source>
</evidence>
<dbReference type="GO" id="GO:0120510">
    <property type="term" value="C:mitochondrial [4Fe-4S] assembly complex"/>
    <property type="evidence" value="ECO:0007669"/>
    <property type="project" value="UniProtKB-ARBA"/>
</dbReference>
<evidence type="ECO:0000313" key="11">
    <source>
        <dbReference type="Ensembl" id="ENSCSAVP00000013262.1"/>
    </source>
</evidence>
<keyword evidence="3" id="KW-0479">Metal-binding</keyword>
<reference evidence="11" key="2">
    <citation type="submission" date="2025-08" db="UniProtKB">
        <authorList>
            <consortium name="Ensembl"/>
        </authorList>
    </citation>
    <scope>IDENTIFICATION</scope>
</reference>
<comment type="similarity">
    <text evidence="2">Belongs to the HesB/IscA family.</text>
</comment>
<sequence>MSRGIICRRILSQCVHIRNPKFLPRTVVKQTSMVPLSTSTNLTNQEELHITDRCVEQLKKVSSGVEFLRVSVEGGGCSGFTYKFDLDTEVSEDDRVYEKNGVKVVTDEGSLELIKGSSIDYEDELIKSSFRVASNPQSDTSCSCGVSFSVQI</sequence>
<reference evidence="11" key="3">
    <citation type="submission" date="2025-09" db="UniProtKB">
        <authorList>
            <consortium name="Ensembl"/>
        </authorList>
    </citation>
    <scope>IDENTIFICATION</scope>
</reference>
<dbReference type="InterPro" id="IPR035903">
    <property type="entry name" value="HesB-like_dom_sf"/>
</dbReference>
<accession>H2Z6Q0</accession>
<dbReference type="InterPro" id="IPR016092">
    <property type="entry name" value="ATAP"/>
</dbReference>
<dbReference type="NCBIfam" id="TIGR00049">
    <property type="entry name" value="iron-sulfur cluster assembly accessory protein"/>
    <property type="match status" value="1"/>
</dbReference>
<dbReference type="GO" id="GO:0051537">
    <property type="term" value="F:2 iron, 2 sulfur cluster binding"/>
    <property type="evidence" value="ECO:0007669"/>
    <property type="project" value="TreeGrafter"/>
</dbReference>
<evidence type="ECO:0000256" key="3">
    <source>
        <dbReference type="ARBA" id="ARBA00022723"/>
    </source>
</evidence>
<dbReference type="SUPFAM" id="SSF89360">
    <property type="entry name" value="HesB-like domain"/>
    <property type="match status" value="1"/>
</dbReference>
<dbReference type="FunCoup" id="H2Z6Q0">
    <property type="interactions" value="84"/>
</dbReference>
<evidence type="ECO:0000313" key="12">
    <source>
        <dbReference type="Proteomes" id="UP000007875"/>
    </source>
</evidence>
<feature type="domain" description="Core" evidence="10">
    <location>
        <begin position="47"/>
        <end position="145"/>
    </location>
</feature>
<name>H2Z6Q0_CIOSA</name>
<dbReference type="FunFam" id="2.60.300.12:FF:000006">
    <property type="entry name" value="Iron-sulfur cluster assembly 2 mitochondrial"/>
    <property type="match status" value="1"/>
</dbReference>
<organism evidence="11 12">
    <name type="scientific">Ciona savignyi</name>
    <name type="common">Pacific transparent sea squirt</name>
    <dbReference type="NCBI Taxonomy" id="51511"/>
    <lineage>
        <taxon>Eukaryota</taxon>
        <taxon>Metazoa</taxon>
        <taxon>Chordata</taxon>
        <taxon>Tunicata</taxon>
        <taxon>Ascidiacea</taxon>
        <taxon>Phlebobranchia</taxon>
        <taxon>Cionidae</taxon>
        <taxon>Ciona</taxon>
    </lineage>
</organism>
<evidence type="ECO:0000256" key="5">
    <source>
        <dbReference type="ARBA" id="ARBA00023128"/>
    </source>
</evidence>
<comment type="subcellular location">
    <subcellularLocation>
        <location evidence="1">Mitochondrion</location>
    </subcellularLocation>
</comment>
<keyword evidence="4" id="KW-0408">Iron</keyword>
<comment type="subunit">
    <text evidence="9">Heterotetramer; forms a dimer of dimers with IBA57. Interacts with [2Fe-2S]-ISCA2 forming the heterodimer [2Fe- 2S]-ISCA2-IBA57 complex; [2Fe-2S] cluster binding is absolutely required to promote the complex formation.</text>
</comment>
<dbReference type="Gene3D" id="2.60.300.12">
    <property type="entry name" value="HesB-like domain"/>
    <property type="match status" value="1"/>
</dbReference>
<dbReference type="Pfam" id="PF01521">
    <property type="entry name" value="Fe-S_biosyn"/>
    <property type="match status" value="1"/>
</dbReference>